<evidence type="ECO:0008006" key="2">
    <source>
        <dbReference type="Google" id="ProtNLM"/>
    </source>
</evidence>
<dbReference type="InterPro" id="IPR036237">
    <property type="entry name" value="Xyl_isomerase-like_sf"/>
</dbReference>
<sequence length="48" mass="5391">PALFDALKQAGYAGDMAVEHEDREYLGERWNQGLALALKTLRPLVEAY</sequence>
<dbReference type="AlphaFoldDB" id="X0S7Z3"/>
<comment type="caution">
    <text evidence="1">The sequence shown here is derived from an EMBL/GenBank/DDBJ whole genome shotgun (WGS) entry which is preliminary data.</text>
</comment>
<evidence type="ECO:0000313" key="1">
    <source>
        <dbReference type="EMBL" id="GAF72042.1"/>
    </source>
</evidence>
<feature type="non-terminal residue" evidence="1">
    <location>
        <position position="1"/>
    </location>
</feature>
<dbReference type="SUPFAM" id="SSF51658">
    <property type="entry name" value="Xylose isomerase-like"/>
    <property type="match status" value="1"/>
</dbReference>
<protein>
    <recommendedName>
        <fullName evidence="2">Xylose isomerase-like TIM barrel domain-containing protein</fullName>
    </recommendedName>
</protein>
<proteinExistence type="predicted"/>
<accession>X0S7Z3</accession>
<gene>
    <name evidence="1" type="ORF">S01H1_12965</name>
</gene>
<name>X0S7Z3_9ZZZZ</name>
<reference evidence="1" key="1">
    <citation type="journal article" date="2014" name="Front. Microbiol.">
        <title>High frequency of phylogenetically diverse reductive dehalogenase-homologous genes in deep subseafloor sedimentary metagenomes.</title>
        <authorList>
            <person name="Kawai M."/>
            <person name="Futagami T."/>
            <person name="Toyoda A."/>
            <person name="Takaki Y."/>
            <person name="Nishi S."/>
            <person name="Hori S."/>
            <person name="Arai W."/>
            <person name="Tsubouchi T."/>
            <person name="Morono Y."/>
            <person name="Uchiyama I."/>
            <person name="Ito T."/>
            <person name="Fujiyama A."/>
            <person name="Inagaki F."/>
            <person name="Takami H."/>
        </authorList>
    </citation>
    <scope>NUCLEOTIDE SEQUENCE</scope>
    <source>
        <strain evidence="1">Expedition CK06-06</strain>
    </source>
</reference>
<dbReference type="EMBL" id="BARS01006673">
    <property type="protein sequence ID" value="GAF72042.1"/>
    <property type="molecule type" value="Genomic_DNA"/>
</dbReference>
<organism evidence="1">
    <name type="scientific">marine sediment metagenome</name>
    <dbReference type="NCBI Taxonomy" id="412755"/>
    <lineage>
        <taxon>unclassified sequences</taxon>
        <taxon>metagenomes</taxon>
        <taxon>ecological metagenomes</taxon>
    </lineage>
</organism>